<dbReference type="InterPro" id="IPR024655">
    <property type="entry name" value="Asl1_glyco_hydro_catalytic"/>
</dbReference>
<evidence type="ECO:0000256" key="2">
    <source>
        <dbReference type="SAM" id="SignalP"/>
    </source>
</evidence>
<dbReference type="Gene3D" id="3.20.20.80">
    <property type="entry name" value="Glycosidases"/>
    <property type="match status" value="1"/>
</dbReference>
<feature type="compositionally biased region" description="Low complexity" evidence="1">
    <location>
        <begin position="423"/>
        <end position="434"/>
    </location>
</feature>
<dbReference type="Gene3D" id="2.60.40.1180">
    <property type="entry name" value="Golgi alpha-mannosidase II"/>
    <property type="match status" value="1"/>
</dbReference>
<dbReference type="RefSeq" id="WP_344855169.1">
    <property type="nucleotide sequence ID" value="NZ_BAAAZN010000001.1"/>
</dbReference>
<keyword evidence="2" id="KW-0732">Signal</keyword>
<sequence>MRNRTSNLAVSILAVLATVGGATAAQAEDAAISVDFGHQISTSGNLMFGLSSWPKLDPRYATEVADAGVTILRSDVYLYDLIPDRDVFEQDPAEWNWNPGDPSETTSESDLDAFNGAGLKHMLVIHGFPEWMGTEGSSPSWDGDDDSLPVTDFTALKEAYRQVFAHYLDKVDYFEVANEPDLEMSYEDYAQLYREALAGMNEVSTTKPVGPQIASADGEWYEKLLADPATAPDVRFADWHSYGTDWGANAGRWHDLSNAAGRPDQPLFVTEWNSSPSFDDGDPLNAGSPQAISYAGRRLSAMMDTGVTGAMLFGSNDEADSFDADLRHPFAFIDSNGALTPKAATFRLLSKDLGLGAGQNKIMNTGDSGVSASCAALTADGRRVAWAVNDSENPVTASLSLENTDETGDVQLTHYVAGEDNDATTPAKTETATADNGTVSTTIEMPPYSVYGVVVGRPGRILETNTPH</sequence>
<protein>
    <recommendedName>
        <fullName evidence="3">Asl1-like glycosyl hydrolase catalytic domain-containing protein</fullName>
    </recommendedName>
</protein>
<accession>A0ABP6V5Q2</accession>
<feature type="domain" description="Asl1-like glycosyl hydrolase catalytic" evidence="3">
    <location>
        <begin position="171"/>
        <end position="279"/>
    </location>
</feature>
<evidence type="ECO:0000259" key="3">
    <source>
        <dbReference type="Pfam" id="PF11790"/>
    </source>
</evidence>
<gene>
    <name evidence="4" type="ORF">GCM10022222_07090</name>
</gene>
<dbReference type="SUPFAM" id="SSF51445">
    <property type="entry name" value="(Trans)glycosidases"/>
    <property type="match status" value="1"/>
</dbReference>
<evidence type="ECO:0000313" key="5">
    <source>
        <dbReference type="Proteomes" id="UP001500689"/>
    </source>
</evidence>
<evidence type="ECO:0000313" key="4">
    <source>
        <dbReference type="EMBL" id="GAA3526685.1"/>
    </source>
</evidence>
<feature type="chain" id="PRO_5045627811" description="Asl1-like glycosyl hydrolase catalytic domain-containing protein" evidence="2">
    <location>
        <begin position="28"/>
        <end position="468"/>
    </location>
</feature>
<evidence type="ECO:0000256" key="1">
    <source>
        <dbReference type="SAM" id="MobiDB-lite"/>
    </source>
</evidence>
<organism evidence="4 5">
    <name type="scientific">Amycolatopsis ultiminotia</name>
    <dbReference type="NCBI Taxonomy" id="543629"/>
    <lineage>
        <taxon>Bacteria</taxon>
        <taxon>Bacillati</taxon>
        <taxon>Actinomycetota</taxon>
        <taxon>Actinomycetes</taxon>
        <taxon>Pseudonocardiales</taxon>
        <taxon>Pseudonocardiaceae</taxon>
        <taxon>Amycolatopsis</taxon>
    </lineage>
</organism>
<comment type="caution">
    <text evidence="4">The sequence shown here is derived from an EMBL/GenBank/DDBJ whole genome shotgun (WGS) entry which is preliminary data.</text>
</comment>
<name>A0ABP6V5Q2_9PSEU</name>
<reference evidence="5" key="1">
    <citation type="journal article" date="2019" name="Int. J. Syst. Evol. Microbiol.">
        <title>The Global Catalogue of Microorganisms (GCM) 10K type strain sequencing project: providing services to taxonomists for standard genome sequencing and annotation.</title>
        <authorList>
            <consortium name="The Broad Institute Genomics Platform"/>
            <consortium name="The Broad Institute Genome Sequencing Center for Infectious Disease"/>
            <person name="Wu L."/>
            <person name="Ma J."/>
        </authorList>
    </citation>
    <scope>NUCLEOTIDE SEQUENCE [LARGE SCALE GENOMIC DNA]</scope>
    <source>
        <strain evidence="5">JCM 16898</strain>
    </source>
</reference>
<keyword evidence="5" id="KW-1185">Reference proteome</keyword>
<feature type="signal peptide" evidence="2">
    <location>
        <begin position="1"/>
        <end position="27"/>
    </location>
</feature>
<dbReference type="Pfam" id="PF11790">
    <property type="entry name" value="Glyco_hydro_cc"/>
    <property type="match status" value="1"/>
</dbReference>
<dbReference type="InterPro" id="IPR013780">
    <property type="entry name" value="Glyco_hydro_b"/>
</dbReference>
<dbReference type="EMBL" id="BAAAZN010000001">
    <property type="protein sequence ID" value="GAA3526685.1"/>
    <property type="molecule type" value="Genomic_DNA"/>
</dbReference>
<feature type="region of interest" description="Disordered" evidence="1">
    <location>
        <begin position="418"/>
        <end position="440"/>
    </location>
</feature>
<proteinExistence type="predicted"/>
<dbReference type="Proteomes" id="UP001500689">
    <property type="component" value="Unassembled WGS sequence"/>
</dbReference>
<dbReference type="InterPro" id="IPR017853">
    <property type="entry name" value="GH"/>
</dbReference>